<dbReference type="CDD" id="cd00082">
    <property type="entry name" value="HisKA"/>
    <property type="match status" value="1"/>
</dbReference>
<dbReference type="Gene3D" id="1.10.287.130">
    <property type="match status" value="1"/>
</dbReference>
<evidence type="ECO:0000256" key="6">
    <source>
        <dbReference type="SAM" id="Coils"/>
    </source>
</evidence>
<dbReference type="Gene3D" id="3.30.565.10">
    <property type="entry name" value="Histidine kinase-like ATPase, C-terminal domain"/>
    <property type="match status" value="1"/>
</dbReference>
<dbReference type="InterPro" id="IPR004358">
    <property type="entry name" value="Sig_transdc_His_kin-like_C"/>
</dbReference>
<comment type="caution">
    <text evidence="9">The sequence shown here is derived from an EMBL/GenBank/DDBJ whole genome shotgun (WGS) entry which is preliminary data.</text>
</comment>
<feature type="coiled-coil region" evidence="6">
    <location>
        <begin position="1526"/>
        <end position="1571"/>
    </location>
</feature>
<dbReference type="Pfam" id="PF01590">
    <property type="entry name" value="GAF"/>
    <property type="match status" value="1"/>
</dbReference>
<dbReference type="InterPro" id="IPR029016">
    <property type="entry name" value="GAF-like_dom_sf"/>
</dbReference>
<sequence>MLTLSGYSSLKPIYESARTRIFRARQDSSQRPVILKTSQQAYPSPLELARYHREYALLSKVKHAGVIQTYGLEPHQNGLVLVLEDCAGVSLKQWRQTQALSLADILTIGLQVTEQLLTLHNHHIVHKDINPANILVLPPSQRIKLIDFGMATEFAREVTTAENNVKALEGTLAYLAPEQTGRTNHSIDHRSDFYGLGVTLYELLTGQVPFVSNDLLELVHCHIAKTPPPISQLNRDVPTVVSDLVMKLMAKSPDARYQSAWGLKQDLHTCLEQWKQTKHIEPFTLATQDIPQQFVLSQTLYGRETAMANLEKSFQQSCQGPTQVALIAGSSGSGKSALVNGLKPFLYNQRATFFAGKFEQFQQSPLPYAALTSALSHWVDQVLTLPEDQFQQWCDRIRIAVGVNGQLLIDLIPALRTLIGDQPPVPELPPTESQKRFEWVFLSFMQVLCTPEQPLVLFLDDLQWADRGTLQLIELMVREESLQHLFLIGAYRHTELDTPHPLHGLLQYLEKAERSQKILLPPLDVDQVGQLISDSFRCDDAAAQSLAKLIHQKTSGYPFFVNQLLRTLHQDQLITLGTASMGSGSEVLQWRWDLDQIRTYNSTENVAQLVLQSLGQLSELTQTILSWAACWGTQFELATLARLMAQANAPTLAPIQSLSLTDAQVELYRHLLPAIQNNLIVPTASFVLPTSEECLVPQPTANVVIPAFKFIHDQVQQTALERLSDQQTQEIHLHIGRYLSQQDRAAEHRPSNNSSPELSTFRQVDYLNQGQPLITDGDEKQHLAQLNLAAGKKAMATTAYASASSYFNMGLQNLPAQPWQAQPQLTFDLTYSLAEAQQRQGQFEPSEALIKTMLAQLTSPLDQAQVIHLLILQYTLQARYEEAIAIGRQALDLLGFSVPTTNLEPVVEQQLTDFKAQLGDRPVASLLNNSPIESPTIRAAVKILGTLQPTAYRTNPQLFMWVVSTIITLAIHHGDAPEVCYAYGAYGILLSGLWGEYARGHEFGQMSLELSRKLNNPMQECKACMVLGSFLNHWLYPLHTTEAIYHDGYYAGLASGELQYVGYSLSYQGYHFFYQGQPLANILTELPNYLALTQKHQNQWATDALWGCERILRNLMGETASADSFDLDTGSEKEYLTRTIGHQSHNPLARYYILKAYVLYLYGDYAQALTCVEQAQALLDYVVGTVAIPEYTFISALTLAALFPHAAPETQTAYWAQITQHQQQLQDWASHCAANFEHKALLVAAEIERLQDRPWPAMELYEQAIASAHGYRCLPNEALARERAADLLHSRQQLENAQFFRQKAHQLYQRWGAQSKVALMAKQYPQLITPQLGLPPLTSLGQGQSISVRSDYSDHILDRETVIKASQALSSEILLPNLLSKLLALALENAGGQSGVLLLNRTDRLTVEVTHGHFPDPQVDQSLLATTVATDYPYLPQSLVQYVVRTQRPMVLDNAQESQQFSQDRYIQTHGPKSIVCAPILRQAELVGLIYLENNLMAQAFTHQHVEMLSILSAQAAISIQNSILFDNLSQARQTLATANQELEQKVRDRTQALAEKNTRLSDTLDQLKQTQIQLIQTEKMSSLGQMVAGIAHEINNPVSFIYGNLEPAQEYTDDLLSLIEQYQHHYPDPAADITALAQKIDITYIKEDLPSLLNSMTVGAERIADIITSLRNFSRLDEAEQKPVDIHEGLDSTLLILQNRLKENSDFDAIDIQKDYGPLPPISCYASQLNQVFMNILSNAIDALREAQTKALDSFTPHIHIQTRRLATHYEIQISDNGPGIPEALREKIFDPFFTTKSVGKGTGLGLSIAYQIVTQQHDGTLTCESSTAGTTLTITLPMPKPEGHQTTDSAQT</sequence>
<dbReference type="Pfam" id="PF00069">
    <property type="entry name" value="Pkinase"/>
    <property type="match status" value="1"/>
</dbReference>
<evidence type="ECO:0000313" key="9">
    <source>
        <dbReference type="EMBL" id="MBT9310651.1"/>
    </source>
</evidence>
<keyword evidence="6" id="KW-0175">Coiled coil</keyword>
<dbReference type="SUPFAM" id="SSF56112">
    <property type="entry name" value="Protein kinase-like (PK-like)"/>
    <property type="match status" value="1"/>
</dbReference>
<dbReference type="InterPro" id="IPR005467">
    <property type="entry name" value="His_kinase_dom"/>
</dbReference>
<dbReference type="SMART" id="SM00387">
    <property type="entry name" value="HATPase_c"/>
    <property type="match status" value="1"/>
</dbReference>
<evidence type="ECO:0000256" key="1">
    <source>
        <dbReference type="ARBA" id="ARBA00000085"/>
    </source>
</evidence>
<evidence type="ECO:0000256" key="3">
    <source>
        <dbReference type="ARBA" id="ARBA00022553"/>
    </source>
</evidence>
<dbReference type="InterPro" id="IPR011009">
    <property type="entry name" value="Kinase-like_dom_sf"/>
</dbReference>
<dbReference type="PROSITE" id="PS50109">
    <property type="entry name" value="HIS_KIN"/>
    <property type="match status" value="1"/>
</dbReference>
<dbReference type="EMBL" id="JADOER010000001">
    <property type="protein sequence ID" value="MBT9310651.1"/>
    <property type="molecule type" value="Genomic_DNA"/>
</dbReference>
<evidence type="ECO:0000256" key="2">
    <source>
        <dbReference type="ARBA" id="ARBA00012438"/>
    </source>
</evidence>
<keyword evidence="3" id="KW-0597">Phosphoprotein</keyword>
<dbReference type="SUPFAM" id="SSF55874">
    <property type="entry name" value="ATPase domain of HSP90 chaperone/DNA topoisomerase II/histidine kinase"/>
    <property type="match status" value="1"/>
</dbReference>
<dbReference type="SMART" id="SM00028">
    <property type="entry name" value="TPR"/>
    <property type="match status" value="3"/>
</dbReference>
<reference evidence="9 10" key="1">
    <citation type="journal article" date="2021" name="Mar. Drugs">
        <title>Genome Reduction and Secondary Metabolism of the Marine Sponge-Associated Cyanobacterium Leptothoe.</title>
        <authorList>
            <person name="Konstantinou D."/>
            <person name="Popin R.V."/>
            <person name="Fewer D.P."/>
            <person name="Sivonen K."/>
            <person name="Gkelis S."/>
        </authorList>
    </citation>
    <scope>NUCLEOTIDE SEQUENCE [LARGE SCALE GENOMIC DNA]</scope>
    <source>
        <strain evidence="9 10">TAU-MAC 1615</strain>
    </source>
</reference>
<dbReference type="EC" id="2.7.13.3" evidence="2"/>
<dbReference type="SMART" id="SM00388">
    <property type="entry name" value="HisKA"/>
    <property type="match status" value="1"/>
</dbReference>
<name>A0ABS5XZ36_9CYAN</name>
<dbReference type="InterPro" id="IPR027417">
    <property type="entry name" value="P-loop_NTPase"/>
</dbReference>
<organism evidence="9 10">
    <name type="scientific">Leptothoe kymatousa TAU-MAC 1615</name>
    <dbReference type="NCBI Taxonomy" id="2364775"/>
    <lineage>
        <taxon>Bacteria</taxon>
        <taxon>Bacillati</taxon>
        <taxon>Cyanobacteriota</taxon>
        <taxon>Cyanophyceae</taxon>
        <taxon>Nodosilineales</taxon>
        <taxon>Cymatolegaceae</taxon>
        <taxon>Leptothoe</taxon>
        <taxon>Leptothoe kymatousa</taxon>
    </lineage>
</organism>
<dbReference type="InterPro" id="IPR003661">
    <property type="entry name" value="HisK_dim/P_dom"/>
</dbReference>
<dbReference type="Gene3D" id="3.40.50.300">
    <property type="entry name" value="P-loop containing nucleotide triphosphate hydrolases"/>
    <property type="match status" value="1"/>
</dbReference>
<dbReference type="SUPFAM" id="SSF55781">
    <property type="entry name" value="GAF domain-like"/>
    <property type="match status" value="1"/>
</dbReference>
<dbReference type="Gene3D" id="3.30.450.40">
    <property type="match status" value="1"/>
</dbReference>
<gene>
    <name evidence="9" type="ORF">IXB28_00395</name>
</gene>
<dbReference type="InterPro" id="IPR000719">
    <property type="entry name" value="Prot_kinase_dom"/>
</dbReference>
<comment type="catalytic activity">
    <reaction evidence="1">
        <text>ATP + protein L-histidine = ADP + protein N-phospho-L-histidine.</text>
        <dbReference type="EC" id="2.7.13.3"/>
    </reaction>
</comment>
<dbReference type="InterPro" id="IPR011990">
    <property type="entry name" value="TPR-like_helical_dom_sf"/>
</dbReference>
<dbReference type="Pfam" id="PF02518">
    <property type="entry name" value="HATPase_c"/>
    <property type="match status" value="1"/>
</dbReference>
<dbReference type="PROSITE" id="PS50011">
    <property type="entry name" value="PROTEIN_KINASE_DOM"/>
    <property type="match status" value="1"/>
</dbReference>
<keyword evidence="4" id="KW-0418">Kinase</keyword>
<dbReference type="RefSeq" id="WP_215616567.1">
    <property type="nucleotide sequence ID" value="NZ_JADOER010000001.1"/>
</dbReference>
<keyword evidence="4" id="KW-0808">Transferase</keyword>
<dbReference type="InterPro" id="IPR003594">
    <property type="entry name" value="HATPase_dom"/>
</dbReference>
<dbReference type="InterPro" id="IPR019734">
    <property type="entry name" value="TPR_rpt"/>
</dbReference>
<dbReference type="SUPFAM" id="SSF52540">
    <property type="entry name" value="P-loop containing nucleoside triphosphate hydrolases"/>
    <property type="match status" value="1"/>
</dbReference>
<protein>
    <recommendedName>
        <fullName evidence="2">histidine kinase</fullName>
        <ecNumber evidence="2">2.7.13.3</ecNumber>
    </recommendedName>
</protein>
<dbReference type="InterPro" id="IPR036097">
    <property type="entry name" value="HisK_dim/P_sf"/>
</dbReference>
<evidence type="ECO:0000259" key="8">
    <source>
        <dbReference type="PROSITE" id="PS50109"/>
    </source>
</evidence>
<dbReference type="PRINTS" id="PR00344">
    <property type="entry name" value="BCTRLSENSOR"/>
</dbReference>
<dbReference type="InterPro" id="IPR003018">
    <property type="entry name" value="GAF"/>
</dbReference>
<dbReference type="SUPFAM" id="SSF47384">
    <property type="entry name" value="Homodimeric domain of signal transducing histidine kinase"/>
    <property type="match status" value="1"/>
</dbReference>
<dbReference type="Proteomes" id="UP001196661">
    <property type="component" value="Unassembled WGS sequence"/>
</dbReference>
<dbReference type="SMART" id="SM00065">
    <property type="entry name" value="GAF"/>
    <property type="match status" value="1"/>
</dbReference>
<keyword evidence="5" id="KW-0902">Two-component regulatory system</keyword>
<dbReference type="InterPro" id="IPR036890">
    <property type="entry name" value="HATPase_C_sf"/>
</dbReference>
<dbReference type="Gene3D" id="1.10.510.10">
    <property type="entry name" value="Transferase(Phosphotransferase) domain 1"/>
    <property type="match status" value="1"/>
</dbReference>
<dbReference type="InterPro" id="IPR041664">
    <property type="entry name" value="AAA_16"/>
</dbReference>
<feature type="domain" description="Histidine kinase" evidence="8">
    <location>
        <begin position="1590"/>
        <end position="1842"/>
    </location>
</feature>
<accession>A0ABS5XZ36</accession>
<dbReference type="SUPFAM" id="SSF48452">
    <property type="entry name" value="TPR-like"/>
    <property type="match status" value="1"/>
</dbReference>
<keyword evidence="10" id="KW-1185">Reference proteome</keyword>
<evidence type="ECO:0000256" key="4">
    <source>
        <dbReference type="ARBA" id="ARBA00022777"/>
    </source>
</evidence>
<proteinExistence type="predicted"/>
<evidence type="ECO:0000256" key="5">
    <source>
        <dbReference type="ARBA" id="ARBA00023012"/>
    </source>
</evidence>
<dbReference type="InterPro" id="IPR053159">
    <property type="entry name" value="Hybrid_Histidine_Kinase"/>
</dbReference>
<feature type="domain" description="Protein kinase" evidence="7">
    <location>
        <begin position="7"/>
        <end position="271"/>
    </location>
</feature>
<dbReference type="Pfam" id="PF13191">
    <property type="entry name" value="AAA_16"/>
    <property type="match status" value="1"/>
</dbReference>
<evidence type="ECO:0000313" key="10">
    <source>
        <dbReference type="Proteomes" id="UP001196661"/>
    </source>
</evidence>
<dbReference type="PANTHER" id="PTHR43642">
    <property type="entry name" value="HYBRID SIGNAL TRANSDUCTION HISTIDINE KINASE G"/>
    <property type="match status" value="1"/>
</dbReference>
<dbReference type="PANTHER" id="PTHR43642:SF1">
    <property type="entry name" value="HYBRID SIGNAL TRANSDUCTION HISTIDINE KINASE G"/>
    <property type="match status" value="1"/>
</dbReference>
<evidence type="ECO:0000259" key="7">
    <source>
        <dbReference type="PROSITE" id="PS50011"/>
    </source>
</evidence>
<dbReference type="CDD" id="cd14014">
    <property type="entry name" value="STKc_PknB_like"/>
    <property type="match status" value="1"/>
</dbReference>